<dbReference type="Gene3D" id="3.40.30.10">
    <property type="entry name" value="Glutaredoxin"/>
    <property type="match status" value="1"/>
</dbReference>
<evidence type="ECO:0000259" key="6">
    <source>
        <dbReference type="PROSITE" id="PS50405"/>
    </source>
</evidence>
<dbReference type="PANTHER" id="PTHR43900">
    <property type="entry name" value="GLUTATHIONE S-TRANSFERASE RHO"/>
    <property type="match status" value="1"/>
</dbReference>
<dbReference type="InterPro" id="IPR010987">
    <property type="entry name" value="Glutathione-S-Trfase_C-like"/>
</dbReference>
<gene>
    <name evidence="7" type="ORF">LUZ61_007547</name>
</gene>
<comment type="catalytic activity">
    <reaction evidence="4">
        <text>RX + glutathione = an S-substituted glutathione + a halide anion + H(+)</text>
        <dbReference type="Rhea" id="RHEA:16437"/>
        <dbReference type="ChEBI" id="CHEBI:15378"/>
        <dbReference type="ChEBI" id="CHEBI:16042"/>
        <dbReference type="ChEBI" id="CHEBI:17792"/>
        <dbReference type="ChEBI" id="CHEBI:57925"/>
        <dbReference type="ChEBI" id="CHEBI:90779"/>
        <dbReference type="EC" id="2.5.1.18"/>
    </reaction>
</comment>
<dbReference type="GO" id="GO:0005737">
    <property type="term" value="C:cytoplasm"/>
    <property type="evidence" value="ECO:0007669"/>
    <property type="project" value="TreeGrafter"/>
</dbReference>
<evidence type="ECO:0000256" key="3">
    <source>
        <dbReference type="ARBA" id="ARBA00022679"/>
    </source>
</evidence>
<reference evidence="7 8" key="1">
    <citation type="journal article" date="2022" name="Cell">
        <title>Repeat-based holocentromeres influence genome architecture and karyotype evolution.</title>
        <authorList>
            <person name="Hofstatter P.G."/>
            <person name="Thangavel G."/>
            <person name="Lux T."/>
            <person name="Neumann P."/>
            <person name="Vondrak T."/>
            <person name="Novak P."/>
            <person name="Zhang M."/>
            <person name="Costa L."/>
            <person name="Castellani M."/>
            <person name="Scott A."/>
            <person name="Toegelov H."/>
            <person name="Fuchs J."/>
            <person name="Mata-Sucre Y."/>
            <person name="Dias Y."/>
            <person name="Vanzela A.L.L."/>
            <person name="Huettel B."/>
            <person name="Almeida C.C.S."/>
            <person name="Simkova H."/>
            <person name="Souza G."/>
            <person name="Pedrosa-Harand A."/>
            <person name="Macas J."/>
            <person name="Mayer K.F.X."/>
            <person name="Houben A."/>
            <person name="Marques A."/>
        </authorList>
    </citation>
    <scope>NUCLEOTIDE SEQUENCE [LARGE SCALE GENOMIC DNA]</scope>
    <source>
        <strain evidence="7">RhyTen1mFocal</strain>
    </source>
</reference>
<dbReference type="Gene3D" id="1.20.1050.10">
    <property type="match status" value="1"/>
</dbReference>
<dbReference type="PROSITE" id="PS50404">
    <property type="entry name" value="GST_NTER"/>
    <property type="match status" value="1"/>
</dbReference>
<feature type="domain" description="GST C-terminal" evidence="6">
    <location>
        <begin position="91"/>
        <end position="222"/>
    </location>
</feature>
<dbReference type="EMBL" id="JAMRDG010000001">
    <property type="protein sequence ID" value="KAJ3703842.1"/>
    <property type="molecule type" value="Genomic_DNA"/>
</dbReference>
<accession>A0AAD6EWJ8</accession>
<dbReference type="Pfam" id="PF02798">
    <property type="entry name" value="GST_N"/>
    <property type="match status" value="1"/>
</dbReference>
<evidence type="ECO:0000259" key="5">
    <source>
        <dbReference type="PROSITE" id="PS50404"/>
    </source>
</evidence>
<dbReference type="AlphaFoldDB" id="A0AAD6EWJ8"/>
<dbReference type="SUPFAM" id="SSF52833">
    <property type="entry name" value="Thioredoxin-like"/>
    <property type="match status" value="1"/>
</dbReference>
<dbReference type="SUPFAM" id="SSF47616">
    <property type="entry name" value="GST C-terminal domain-like"/>
    <property type="match status" value="1"/>
</dbReference>
<dbReference type="GO" id="GO:0004364">
    <property type="term" value="F:glutathione transferase activity"/>
    <property type="evidence" value="ECO:0007669"/>
    <property type="project" value="UniProtKB-EC"/>
</dbReference>
<dbReference type="InterPro" id="IPR036249">
    <property type="entry name" value="Thioredoxin-like_sf"/>
</dbReference>
<evidence type="ECO:0000256" key="2">
    <source>
        <dbReference type="ARBA" id="ARBA00012452"/>
    </source>
</evidence>
<evidence type="ECO:0000256" key="1">
    <source>
        <dbReference type="ARBA" id="ARBA00010128"/>
    </source>
</evidence>
<dbReference type="FunFam" id="3.40.30.10:FF:000016">
    <property type="entry name" value="Glutathione S-transferase F2"/>
    <property type="match status" value="1"/>
</dbReference>
<dbReference type="SFLD" id="SFLDG00358">
    <property type="entry name" value="Main_(cytGST)"/>
    <property type="match status" value="1"/>
</dbReference>
<evidence type="ECO:0000313" key="7">
    <source>
        <dbReference type="EMBL" id="KAJ3703842.1"/>
    </source>
</evidence>
<keyword evidence="3" id="KW-0808">Transferase</keyword>
<comment type="similarity">
    <text evidence="1">Belongs to the GST superfamily. Phi family.</text>
</comment>
<dbReference type="InterPro" id="IPR004045">
    <property type="entry name" value="Glutathione_S-Trfase_N"/>
</dbReference>
<keyword evidence="8" id="KW-1185">Reference proteome</keyword>
<name>A0AAD6EWJ8_9POAL</name>
<sequence length="222" mass="24839">MGGMKLYGSPISTCTARVLLCLEEVGAKYELVLVSTLTGEHTSPAHLARNPFGQIPALEDGDLVLFESRAISRYVLRKHIASGVDLLKEQNFAESALVDVWLEAEAQQYNPAIQPIIFQFFVVPKKLGVSPDQAIIDSSLEKLKKVLKVYVVRLSKSKYLGGDFFSWLISAISPIPNISWLHLMHRSLNRTRMLRVGGMILHQGRHLRKWLLSCSVLSKINS</sequence>
<dbReference type="CDD" id="cd03053">
    <property type="entry name" value="GST_N_Phi"/>
    <property type="match status" value="1"/>
</dbReference>
<dbReference type="PANTHER" id="PTHR43900:SF49">
    <property type="entry name" value="GLUTATHIONE S-TRANSFERASE GSTF1-RELATED"/>
    <property type="match status" value="1"/>
</dbReference>
<dbReference type="EC" id="2.5.1.18" evidence="2"/>
<dbReference type="PROSITE" id="PS50405">
    <property type="entry name" value="GST_CTER"/>
    <property type="match status" value="1"/>
</dbReference>
<comment type="caution">
    <text evidence="7">The sequence shown here is derived from an EMBL/GenBank/DDBJ whole genome shotgun (WGS) entry which is preliminary data.</text>
</comment>
<dbReference type="Proteomes" id="UP001210211">
    <property type="component" value="Unassembled WGS sequence"/>
</dbReference>
<evidence type="ECO:0000313" key="8">
    <source>
        <dbReference type="Proteomes" id="UP001210211"/>
    </source>
</evidence>
<dbReference type="GO" id="GO:0006749">
    <property type="term" value="P:glutathione metabolic process"/>
    <property type="evidence" value="ECO:0007669"/>
    <property type="project" value="TreeGrafter"/>
</dbReference>
<dbReference type="GO" id="GO:0043295">
    <property type="term" value="F:glutathione binding"/>
    <property type="evidence" value="ECO:0007669"/>
    <property type="project" value="TreeGrafter"/>
</dbReference>
<organism evidence="7 8">
    <name type="scientific">Rhynchospora tenuis</name>
    <dbReference type="NCBI Taxonomy" id="198213"/>
    <lineage>
        <taxon>Eukaryota</taxon>
        <taxon>Viridiplantae</taxon>
        <taxon>Streptophyta</taxon>
        <taxon>Embryophyta</taxon>
        <taxon>Tracheophyta</taxon>
        <taxon>Spermatophyta</taxon>
        <taxon>Magnoliopsida</taxon>
        <taxon>Liliopsida</taxon>
        <taxon>Poales</taxon>
        <taxon>Cyperaceae</taxon>
        <taxon>Cyperoideae</taxon>
        <taxon>Rhynchosporeae</taxon>
        <taxon>Rhynchospora</taxon>
    </lineage>
</organism>
<protein>
    <recommendedName>
        <fullName evidence="2">glutathione transferase</fullName>
        <ecNumber evidence="2">2.5.1.18</ecNumber>
    </recommendedName>
</protein>
<evidence type="ECO:0000256" key="4">
    <source>
        <dbReference type="ARBA" id="ARBA00047960"/>
    </source>
</evidence>
<dbReference type="InterPro" id="IPR040079">
    <property type="entry name" value="Glutathione_S-Trfase"/>
</dbReference>
<dbReference type="SFLD" id="SFLDS00019">
    <property type="entry name" value="Glutathione_Transferase_(cytos"/>
    <property type="match status" value="1"/>
</dbReference>
<proteinExistence type="inferred from homology"/>
<feature type="domain" description="GST N-terminal" evidence="5">
    <location>
        <begin position="2"/>
        <end position="83"/>
    </location>
</feature>
<dbReference type="InterPro" id="IPR036282">
    <property type="entry name" value="Glutathione-S-Trfase_C_sf"/>
</dbReference>